<dbReference type="InterPro" id="IPR004919">
    <property type="entry name" value="GmrSD_N"/>
</dbReference>
<dbReference type="RefSeq" id="WP_090497057.1">
    <property type="nucleotide sequence ID" value="NZ_FNCH01000002.1"/>
</dbReference>
<dbReference type="OrthoDB" id="9798761at2"/>
<dbReference type="STRING" id="405671.SAMN05421827_102179"/>
<proteinExistence type="predicted"/>
<evidence type="ECO:0000259" key="2">
    <source>
        <dbReference type="Pfam" id="PF25202"/>
    </source>
</evidence>
<sequence>MSLTQLQGLEVASCSVEELLNATTGNPIALTNIQGQLTIPEYQRPYVWSGKQMLRLIADLDAHPGDGADYYLGSLILHQQDGKLNIIDGQQRLTTLLILQAFSSSPDVGIVYDSPLSVARIRGNMALLRKKIEDDQIRLDHYNLAAINVTLVVTDSEDLAYTFFETQNTGGKRLFGADIIKAHHLRAIKPGPLVNVNALRWESRDIKTVSHVISLITKARCWNVLDPRGFPSHRDKVGVKQKVVEEFTERTLHESVDRSFMTVEVTREMHGEQTRYLSSFGEIRQPIYDGTNFMDFLDKYADTYQQLFLSEDDYRIDPRFYKFRKMLINGENGTAFLRDLFQLAVLVYVSRFGLNDLYSFSLWCFRYVYSVRITRERTVREDGVYSFATGEQLIDRILASYSTRELITYFSGKSHSLNTSNCGVNNVKGRYILMLGKYFSPDFDSRAINTDNFDQRLIQAIQCKITQDF</sequence>
<evidence type="ECO:0000313" key="4">
    <source>
        <dbReference type="Proteomes" id="UP000199643"/>
    </source>
</evidence>
<gene>
    <name evidence="3" type="ORF">SAMN05421827_102179</name>
</gene>
<accession>A0A1G7Q5F9</accession>
<evidence type="ECO:0000259" key="1">
    <source>
        <dbReference type="Pfam" id="PF03235"/>
    </source>
</evidence>
<organism evidence="3 4">
    <name type="scientific">Pedobacter terrae</name>
    <dbReference type="NCBI Taxonomy" id="405671"/>
    <lineage>
        <taxon>Bacteria</taxon>
        <taxon>Pseudomonadati</taxon>
        <taxon>Bacteroidota</taxon>
        <taxon>Sphingobacteriia</taxon>
        <taxon>Sphingobacteriales</taxon>
        <taxon>Sphingobacteriaceae</taxon>
        <taxon>Pedobacter</taxon>
    </lineage>
</organism>
<dbReference type="Proteomes" id="UP000199643">
    <property type="component" value="Unassembled WGS sequence"/>
</dbReference>
<dbReference type="PANTHER" id="PTHR35149:SF2">
    <property type="entry name" value="DUF262 DOMAIN-CONTAINING PROTEIN"/>
    <property type="match status" value="1"/>
</dbReference>
<name>A0A1G7Q5F9_9SPHI</name>
<dbReference type="InterPro" id="IPR057156">
    <property type="entry name" value="DUF7834"/>
</dbReference>
<feature type="domain" description="DUF7834" evidence="2">
    <location>
        <begin position="198"/>
        <end position="417"/>
    </location>
</feature>
<dbReference type="AlphaFoldDB" id="A0A1G7Q5F9"/>
<reference evidence="4" key="1">
    <citation type="submission" date="2016-10" db="EMBL/GenBank/DDBJ databases">
        <authorList>
            <person name="Varghese N."/>
            <person name="Submissions S."/>
        </authorList>
    </citation>
    <scope>NUCLEOTIDE SEQUENCE [LARGE SCALE GENOMIC DNA]</scope>
    <source>
        <strain evidence="4">DSM 17933</strain>
    </source>
</reference>
<dbReference type="PANTHER" id="PTHR35149">
    <property type="entry name" value="SLL5132 PROTEIN"/>
    <property type="match status" value="1"/>
</dbReference>
<evidence type="ECO:0000313" key="3">
    <source>
        <dbReference type="EMBL" id="SDF93708.1"/>
    </source>
</evidence>
<feature type="domain" description="GmrSD restriction endonucleases N-terminal" evidence="1">
    <location>
        <begin position="33"/>
        <end position="185"/>
    </location>
</feature>
<protein>
    <submittedName>
        <fullName evidence="3">Uncharacterized protein</fullName>
    </submittedName>
</protein>
<dbReference type="EMBL" id="FNCH01000002">
    <property type="protein sequence ID" value="SDF93708.1"/>
    <property type="molecule type" value="Genomic_DNA"/>
</dbReference>
<dbReference type="Pfam" id="PF03235">
    <property type="entry name" value="GmrSD_N"/>
    <property type="match status" value="1"/>
</dbReference>
<dbReference type="Pfam" id="PF25202">
    <property type="entry name" value="DUF7834"/>
    <property type="match status" value="1"/>
</dbReference>
<keyword evidence="4" id="KW-1185">Reference proteome</keyword>